<evidence type="ECO:0000259" key="2">
    <source>
        <dbReference type="Pfam" id="PF24800"/>
    </source>
</evidence>
<keyword evidence="1" id="KW-1133">Transmembrane helix</keyword>
<dbReference type="Proteomes" id="UP000319257">
    <property type="component" value="Unassembled WGS sequence"/>
</dbReference>
<feature type="transmembrane region" description="Helical" evidence="1">
    <location>
        <begin position="37"/>
        <end position="55"/>
    </location>
</feature>
<dbReference type="PANTHER" id="PTHR42109:SF2">
    <property type="entry name" value="INTEGRAL MEMBRANE PROTEIN"/>
    <property type="match status" value="1"/>
</dbReference>
<proteinExistence type="predicted"/>
<dbReference type="AlphaFoldDB" id="A0A507B2P3"/>
<feature type="domain" description="DUF7702" evidence="2">
    <location>
        <begin position="3"/>
        <end position="246"/>
    </location>
</feature>
<name>A0A507B2P3_9PEZI</name>
<keyword evidence="1" id="KW-0812">Transmembrane</keyword>
<accession>A0A507B2P3</accession>
<protein>
    <recommendedName>
        <fullName evidence="2">DUF7702 domain-containing protein</fullName>
    </recommendedName>
</protein>
<dbReference type="InParanoid" id="A0A507B2P3"/>
<feature type="transmembrane region" description="Helical" evidence="1">
    <location>
        <begin position="178"/>
        <end position="205"/>
    </location>
</feature>
<comment type="caution">
    <text evidence="3">The sequence shown here is derived from an EMBL/GenBank/DDBJ whole genome shotgun (WGS) entry which is preliminary data.</text>
</comment>
<feature type="transmembrane region" description="Helical" evidence="1">
    <location>
        <begin position="146"/>
        <end position="166"/>
    </location>
</feature>
<gene>
    <name evidence="3" type="ORF">E0L32_003836</name>
</gene>
<evidence type="ECO:0000313" key="4">
    <source>
        <dbReference type="Proteomes" id="UP000319257"/>
    </source>
</evidence>
<evidence type="ECO:0000313" key="3">
    <source>
        <dbReference type="EMBL" id="TPX16542.1"/>
    </source>
</evidence>
<dbReference type="InterPro" id="IPR056119">
    <property type="entry name" value="DUF7702"/>
</dbReference>
<evidence type="ECO:0000256" key="1">
    <source>
        <dbReference type="SAM" id="Phobius"/>
    </source>
</evidence>
<dbReference type="PANTHER" id="PTHR42109">
    <property type="entry name" value="UNPLACED GENOMIC SCAFFOLD UM_SCAF_CONTIG_1.265, WHOLE GENOME SHOTGUN SEQUENCE"/>
    <property type="match status" value="1"/>
</dbReference>
<dbReference type="OrthoDB" id="2560628at2759"/>
<feature type="transmembrane region" description="Helical" evidence="1">
    <location>
        <begin position="217"/>
        <end position="242"/>
    </location>
</feature>
<dbReference type="EMBL" id="SKBQ01000017">
    <property type="protein sequence ID" value="TPX16542.1"/>
    <property type="molecule type" value="Genomic_DNA"/>
</dbReference>
<keyword evidence="1" id="KW-0472">Membrane</keyword>
<dbReference type="Pfam" id="PF24800">
    <property type="entry name" value="DUF7702"/>
    <property type="match status" value="1"/>
</dbReference>
<feature type="transmembrane region" description="Helical" evidence="1">
    <location>
        <begin position="107"/>
        <end position="126"/>
    </location>
</feature>
<dbReference type="GeneID" id="41971283"/>
<feature type="transmembrane region" description="Helical" evidence="1">
    <location>
        <begin position="6"/>
        <end position="25"/>
    </location>
</feature>
<sequence length="276" mass="30669">MNPHQALAIAQIVFYAPVVPIAFYVGIRAWKYGPRMAWYPPMPFALVRLAGGILVLVEQHNPRNTGIIIATIVLLNIGLIPLIMTFHSLTRLIRLQTNYSDGILMKVFVKGTRLLIFVAVGLLSTAGGFTGDPANAHIQSTLSKVAYFEFLFVIMALNSMCLALYARQRHAIKQSQHIYLKWLLIACPLLYVRVTYGLLGVFNAIGNNMFTSLWSPLWGSAVAFALMALLPEYLVLGIYLYLGLHRSQTCTLESVVDERPVTKQPRTKADGEDGVC</sequence>
<organism evidence="3 4">
    <name type="scientific">Thyridium curvatum</name>
    <dbReference type="NCBI Taxonomy" id="1093900"/>
    <lineage>
        <taxon>Eukaryota</taxon>
        <taxon>Fungi</taxon>
        <taxon>Dikarya</taxon>
        <taxon>Ascomycota</taxon>
        <taxon>Pezizomycotina</taxon>
        <taxon>Sordariomycetes</taxon>
        <taxon>Sordariomycetidae</taxon>
        <taxon>Thyridiales</taxon>
        <taxon>Thyridiaceae</taxon>
        <taxon>Thyridium</taxon>
    </lineage>
</organism>
<feature type="transmembrane region" description="Helical" evidence="1">
    <location>
        <begin position="67"/>
        <end position="86"/>
    </location>
</feature>
<reference evidence="3 4" key="1">
    <citation type="submission" date="2019-06" db="EMBL/GenBank/DDBJ databases">
        <title>Draft genome sequence of the filamentous fungus Phialemoniopsis curvata isolated from diesel fuel.</title>
        <authorList>
            <person name="Varaljay V.A."/>
            <person name="Lyon W.J."/>
            <person name="Crouch A.L."/>
            <person name="Drake C.E."/>
            <person name="Hollomon J.M."/>
            <person name="Nadeau L.J."/>
            <person name="Nunn H.S."/>
            <person name="Stevenson B.S."/>
            <person name="Bojanowski C.L."/>
            <person name="Crookes-Goodson W.J."/>
        </authorList>
    </citation>
    <scope>NUCLEOTIDE SEQUENCE [LARGE SCALE GENOMIC DNA]</scope>
    <source>
        <strain evidence="3 4">D216</strain>
    </source>
</reference>
<dbReference type="RefSeq" id="XP_030998253.1">
    <property type="nucleotide sequence ID" value="XM_031138179.1"/>
</dbReference>
<keyword evidence="4" id="KW-1185">Reference proteome</keyword>